<sequence>MTTPRPIHHPSRPIRTEPHESEPVRSFTDDPSPLLDEEDEFHNKLSQSRRVSSGSGSFWRTSEGPAFSSAAISNHSTNSNNNSKTTGDLKSGVNKSSPVPTKIEVQAQKSDSVASKNSLDSLHSPVVPMRRAESDRSSTGGSSANTNNKDSKKNLKKQRNADRRLKHEFLEGRVDMPRIDDETELNNNNSNMVVAPPVGGFADMAHSSSLDRSSSDQSTGSLLYGKTPNSGALLGKSSSLIFPTGVETNADGDNEADNAKRRKINLLLDQCEAVRFPFRKKLALEKLGITAADIPLNYLCGTPLGNALYKLSLVGNRLGSVPAKLVQSLPSLKHLDLSQCELHQLPSSWNLPALKKLNLSHNRLRDFPDESILDGLPELTELNMYGNKVAAVVIPHDKEVLGKLEVLNLGYNDLAYLPDELDQLRNLKSLKLMNNFLEKVPMRVCEMDLKSIDVSFNPVIQPPLETCERGIFSMRRYYHCLRLEEQSKSKAMEEAQKKAGRQKKKKGYASFLQNISISKSASPHSSKHAEVSSRGKPPALPTSPLTSVSQPKQSTPVSPTVPLHDVIVETRKDITGFESFDDTVDTGANDGKMPDEVIDPGKTVNDTLKVIFVGMAMVGKTSMIKRLIEGRNAVIPTHVERTVGVDIYSWDPKKDARFEHIDSRIELQDKELAETCGDVDVKFSCFDFAGQHVYHATHELFFSSRALYVLVWDMGATNRATLKRKPSVSDETGAFKLYSDSDEEDEGDDFADEEERRRADRSLEHDIDEKVQFWVDCIQSSAPGAAILPVASFNDYFDSAGGDAEARRRCSILKNRLLKHEERRVEGLRRRLQVYIDQNKPDDPVAHRLRKLLCSYTRPRLIFGEGDESVVRVSGTQYTGFEKLTEKIIDIATGRDKVNSRYAVFHGHVGALIPRMYLEVREAVRTLRGKFKVVEWGYFLNQLKERGLTNDDYISEALHFLTNIGELSYFGGVSSNTRRESTRGSRNPPASEDGDAPGRCGQTDNDDGSVGSGWEDLDDDDIDDDHAVLSMDETSITAPSTEDGSLTTVEDYMTSGLSQFVFLNPRWLVAAIACILRHDLDNEIKETRRQLSPGAATKPIMDRKTSFEDAQMNCPVITAEDACLLWQAKKITKKAAERAQQYSNNMTMSPFEFLQLLLVRFGVFVPIDAGIQRALLAGKEYADIMEGTDSMVVDVEKPVNPTEITIERSSEAALKAKFFFLPSLLGPGEPSEAWTYKNTESWKTTLCHSVLFPDGVPPGLMERLTANVLSAVYAVCNQTDAKSAGYVANDVATYEGRLTIREVLCWRTAFFIRLGTVVPASDGNQQDQRESVVEIFATLADRDSRLCVGSDYMGVGMRRLIICGRGPEGDGGRKIWKGGYLLACKCVRRVMEGYGGLEFEEHGFCPECLAKRSINEASSWETTAIRTAVKNSEAKIRCQHGHRVDTRCVAGPVDHLLKLKFGSQDPDPDPVVPVRSLLGAVVVVGLWDGKTHKVVRVGSGFVVDRRRGLIVTASHTLMNIWGDRNYPFGENYYGLRQGKVVIGVIPKENESESSHGRDQAVFRYFAKIVSKDPSMDKGECHIDACVLRITTRLEKDVGGDGEGCGDQPEKLLLGNEQAFKEEKLQALKLCENVELEEQVRILGYNQGGEGLLGPGENLNRFVDFARGYVCKKFASGEQEETSKSSLRDRFKPREEIAVICPTIGGHSGGPCVNQQGQVIGILSRADPAETQRCYISPTSEWKSLVKMARNIM</sequence>
<feature type="compositionally biased region" description="Basic residues" evidence="4">
    <location>
        <begin position="1"/>
        <end position="12"/>
    </location>
</feature>
<dbReference type="InterPro" id="IPR032675">
    <property type="entry name" value="LRR_dom_sf"/>
</dbReference>
<dbReference type="InterPro" id="IPR043504">
    <property type="entry name" value="Peptidase_S1_PA_chymotrypsin"/>
</dbReference>
<feature type="compositionally biased region" description="Low complexity" evidence="4">
    <location>
        <begin position="68"/>
        <end position="83"/>
    </location>
</feature>
<dbReference type="InterPro" id="IPR001611">
    <property type="entry name" value="Leu-rich_rpt"/>
</dbReference>
<dbReference type="PROSITE" id="PS51450">
    <property type="entry name" value="LRR"/>
    <property type="match status" value="3"/>
</dbReference>
<reference evidence="5" key="1">
    <citation type="submission" date="2021-01" db="EMBL/GenBank/DDBJ databases">
        <authorList>
            <person name="Corre E."/>
            <person name="Pelletier E."/>
            <person name="Niang G."/>
            <person name="Scheremetjew M."/>
            <person name="Finn R."/>
            <person name="Kale V."/>
            <person name="Holt S."/>
            <person name="Cochrane G."/>
            <person name="Meng A."/>
            <person name="Brown T."/>
            <person name="Cohen L."/>
        </authorList>
    </citation>
    <scope>NUCLEOTIDE SEQUENCE</scope>
    <source>
        <strain evidence="5">CCMP127</strain>
    </source>
</reference>
<gene>
    <name evidence="5" type="ORF">ACOF00016_LOCUS9515</name>
</gene>
<dbReference type="Pfam" id="PF08477">
    <property type="entry name" value="Roc"/>
    <property type="match status" value="1"/>
</dbReference>
<evidence type="ECO:0000256" key="3">
    <source>
        <dbReference type="ARBA" id="ARBA00023026"/>
    </source>
</evidence>
<feature type="region of interest" description="Disordered" evidence="4">
    <location>
        <begin position="975"/>
        <end position="1017"/>
    </location>
</feature>
<keyword evidence="3" id="KW-0843">Virulence</keyword>
<dbReference type="PANTHER" id="PTHR45752:SF187">
    <property type="entry name" value="LEUCINE-RICH REPEAT AND IQ DOMAIN-CONTAINING PROTEIN 4"/>
    <property type="match status" value="1"/>
</dbReference>
<dbReference type="Gene3D" id="3.40.50.300">
    <property type="entry name" value="P-loop containing nucleotide triphosphate hydrolases"/>
    <property type="match status" value="1"/>
</dbReference>
<dbReference type="EMBL" id="HBIM01011501">
    <property type="protein sequence ID" value="CAE0412247.1"/>
    <property type="molecule type" value="Transcribed_RNA"/>
</dbReference>
<feature type="compositionally biased region" description="Low complexity" evidence="4">
    <location>
        <begin position="46"/>
        <end position="57"/>
    </location>
</feature>
<evidence type="ECO:0000256" key="1">
    <source>
        <dbReference type="ARBA" id="ARBA00022614"/>
    </source>
</evidence>
<dbReference type="Pfam" id="PF13855">
    <property type="entry name" value="LRR_8"/>
    <property type="match status" value="1"/>
</dbReference>
<feature type="compositionally biased region" description="Basic and acidic residues" evidence="4">
    <location>
        <begin position="14"/>
        <end position="23"/>
    </location>
</feature>
<dbReference type="PANTHER" id="PTHR45752">
    <property type="entry name" value="LEUCINE-RICH REPEAT-CONTAINING"/>
    <property type="match status" value="1"/>
</dbReference>
<dbReference type="InterPro" id="IPR027417">
    <property type="entry name" value="P-loop_NTPase"/>
</dbReference>
<dbReference type="InterPro" id="IPR003591">
    <property type="entry name" value="Leu-rich_rpt_typical-subtyp"/>
</dbReference>
<dbReference type="SUPFAM" id="SSF52540">
    <property type="entry name" value="P-loop containing nucleoside triphosphate hydrolases"/>
    <property type="match status" value="1"/>
</dbReference>
<feature type="compositionally biased region" description="Polar residues" evidence="4">
    <location>
        <begin position="543"/>
        <end position="558"/>
    </location>
</feature>
<organism evidence="5">
    <name type="scientific">Amphora coffeiformis</name>
    <dbReference type="NCBI Taxonomy" id="265554"/>
    <lineage>
        <taxon>Eukaryota</taxon>
        <taxon>Sar</taxon>
        <taxon>Stramenopiles</taxon>
        <taxon>Ochrophyta</taxon>
        <taxon>Bacillariophyta</taxon>
        <taxon>Bacillariophyceae</taxon>
        <taxon>Bacillariophycidae</taxon>
        <taxon>Thalassiophysales</taxon>
        <taxon>Catenulaceae</taxon>
        <taxon>Amphora</taxon>
    </lineage>
</organism>
<dbReference type="SMART" id="SM00369">
    <property type="entry name" value="LRR_TYP"/>
    <property type="match status" value="4"/>
</dbReference>
<dbReference type="Pfam" id="PF13365">
    <property type="entry name" value="Trypsin_2"/>
    <property type="match status" value="1"/>
</dbReference>
<dbReference type="Gene3D" id="3.80.10.10">
    <property type="entry name" value="Ribonuclease Inhibitor"/>
    <property type="match status" value="1"/>
</dbReference>
<dbReference type="SUPFAM" id="SSF50494">
    <property type="entry name" value="Trypsin-like serine proteases"/>
    <property type="match status" value="1"/>
</dbReference>
<feature type="compositionally biased region" description="Basic and acidic residues" evidence="4">
    <location>
        <begin position="149"/>
        <end position="165"/>
    </location>
</feature>
<feature type="region of interest" description="Disordered" evidence="4">
    <location>
        <begin position="519"/>
        <end position="563"/>
    </location>
</feature>
<dbReference type="InterPro" id="IPR050715">
    <property type="entry name" value="LRR-SigEffector_domain"/>
</dbReference>
<feature type="compositionally biased region" description="Acidic residues" evidence="4">
    <location>
        <begin position="740"/>
        <end position="753"/>
    </location>
</feature>
<evidence type="ECO:0000313" key="5">
    <source>
        <dbReference type="EMBL" id="CAE0412247.1"/>
    </source>
</evidence>
<keyword evidence="1" id="KW-0433">Leucine-rich repeat</keyword>
<protein>
    <submittedName>
        <fullName evidence="5">Uncharacterized protein</fullName>
    </submittedName>
</protein>
<name>A0A7S3L6M4_9STRA</name>
<feature type="compositionally biased region" description="Polar residues" evidence="4">
    <location>
        <begin position="107"/>
        <end position="121"/>
    </location>
</feature>
<feature type="compositionally biased region" description="Polar residues" evidence="4">
    <location>
        <begin position="84"/>
        <end position="99"/>
    </location>
</feature>
<feature type="compositionally biased region" description="Low complexity" evidence="4">
    <location>
        <begin position="137"/>
        <end position="148"/>
    </location>
</feature>
<feature type="region of interest" description="Disordered" evidence="4">
    <location>
        <begin position="1"/>
        <end position="165"/>
    </location>
</feature>
<accession>A0A7S3L6M4</accession>
<feature type="region of interest" description="Disordered" evidence="4">
    <location>
        <begin position="734"/>
        <end position="761"/>
    </location>
</feature>
<dbReference type="InterPro" id="IPR009003">
    <property type="entry name" value="Peptidase_S1_PA"/>
</dbReference>
<evidence type="ECO:0000256" key="4">
    <source>
        <dbReference type="SAM" id="MobiDB-lite"/>
    </source>
</evidence>
<proteinExistence type="predicted"/>
<keyword evidence="2" id="KW-0677">Repeat</keyword>
<evidence type="ECO:0000256" key="2">
    <source>
        <dbReference type="ARBA" id="ARBA00022737"/>
    </source>
</evidence>
<dbReference type="Gene3D" id="2.40.10.10">
    <property type="entry name" value="Trypsin-like serine proteases"/>
    <property type="match status" value="1"/>
</dbReference>
<dbReference type="SUPFAM" id="SSF52058">
    <property type="entry name" value="L domain-like"/>
    <property type="match status" value="1"/>
</dbReference>